<proteinExistence type="predicted"/>
<evidence type="ECO:0000313" key="2">
    <source>
        <dbReference type="Proteomes" id="UP001276659"/>
    </source>
</evidence>
<protein>
    <submittedName>
        <fullName evidence="1">Uncharacterized protein</fullName>
    </submittedName>
</protein>
<organism evidence="1 2">
    <name type="scientific">Lepraria neglecta</name>
    <dbReference type="NCBI Taxonomy" id="209136"/>
    <lineage>
        <taxon>Eukaryota</taxon>
        <taxon>Fungi</taxon>
        <taxon>Dikarya</taxon>
        <taxon>Ascomycota</taxon>
        <taxon>Pezizomycotina</taxon>
        <taxon>Lecanoromycetes</taxon>
        <taxon>OSLEUM clade</taxon>
        <taxon>Lecanoromycetidae</taxon>
        <taxon>Lecanorales</taxon>
        <taxon>Lecanorineae</taxon>
        <taxon>Stereocaulaceae</taxon>
        <taxon>Lepraria</taxon>
    </lineage>
</organism>
<comment type="caution">
    <text evidence="1">The sequence shown here is derived from an EMBL/GenBank/DDBJ whole genome shotgun (WGS) entry which is preliminary data.</text>
</comment>
<reference evidence="1" key="1">
    <citation type="submission" date="2022-11" db="EMBL/GenBank/DDBJ databases">
        <title>Chromosomal genome sequence assembly and mating type (MAT) locus characterization of the leprose asexual lichenized fungus Lepraria neglecta (Nyl.) Erichsen.</title>
        <authorList>
            <person name="Allen J.L."/>
            <person name="Pfeffer B."/>
        </authorList>
    </citation>
    <scope>NUCLEOTIDE SEQUENCE</scope>
    <source>
        <strain evidence="1">Allen 5258</strain>
    </source>
</reference>
<name>A0AAE0DIH5_9LECA</name>
<dbReference type="EMBL" id="JASNWA010000008">
    <property type="protein sequence ID" value="KAK3170889.1"/>
    <property type="molecule type" value="Genomic_DNA"/>
</dbReference>
<sequence>MSKSERLTASISSETDGVLDLQEGFLKAIKLRIHNGESEPITFSCQLFKEAESGNEDALKGTVIFDLARALRLGMLEITEEDRSTIPFDYAGDLELAPLVKDAWDIEINDGKAFQFGRVNTKVLQLFRRHLNPGKTYHLRICGQTLQIFCMYDEEYIDAILSGCEHPWGLSTENRVRPACDPQLVTFTVVAGTRKPNFTISIKAFSPFCSDLRPKMKTSMCNTSLERRPATVKLDLHGFANVRPQDSLFRWRRWDLMTYLVY</sequence>
<gene>
    <name evidence="1" type="ORF">OEA41_002973</name>
</gene>
<evidence type="ECO:0000313" key="1">
    <source>
        <dbReference type="EMBL" id="KAK3170889.1"/>
    </source>
</evidence>
<dbReference type="AlphaFoldDB" id="A0AAE0DIH5"/>
<dbReference type="Proteomes" id="UP001276659">
    <property type="component" value="Unassembled WGS sequence"/>
</dbReference>
<accession>A0AAE0DIH5</accession>
<keyword evidence="2" id="KW-1185">Reference proteome</keyword>